<feature type="domain" description="OmpR/PhoB-type" evidence="9">
    <location>
        <begin position="124"/>
        <end position="219"/>
    </location>
</feature>
<dbReference type="Gene3D" id="6.10.250.690">
    <property type="match status" value="1"/>
</dbReference>
<dbReference type="InterPro" id="IPR036388">
    <property type="entry name" value="WH-like_DNA-bd_sf"/>
</dbReference>
<evidence type="ECO:0000313" key="11">
    <source>
        <dbReference type="Proteomes" id="UP000194139"/>
    </source>
</evidence>
<keyword evidence="4 7" id="KW-0238">DNA-binding</keyword>
<evidence type="ECO:0000313" key="10">
    <source>
        <dbReference type="EMBL" id="ARP87964.1"/>
    </source>
</evidence>
<keyword evidence="5" id="KW-0804">Transcription</keyword>
<dbReference type="GO" id="GO:0000976">
    <property type="term" value="F:transcription cis-regulatory region binding"/>
    <property type="evidence" value="ECO:0007669"/>
    <property type="project" value="TreeGrafter"/>
</dbReference>
<evidence type="ECO:0000259" key="9">
    <source>
        <dbReference type="PROSITE" id="PS51755"/>
    </source>
</evidence>
<dbReference type="GO" id="GO:0000156">
    <property type="term" value="F:phosphorelay response regulator activity"/>
    <property type="evidence" value="ECO:0007669"/>
    <property type="project" value="TreeGrafter"/>
</dbReference>
<organism evidence="10 11">
    <name type="scientific">Bordetella genomosp. 9</name>
    <dbReference type="NCBI Taxonomy" id="1416803"/>
    <lineage>
        <taxon>Bacteria</taxon>
        <taxon>Pseudomonadati</taxon>
        <taxon>Pseudomonadota</taxon>
        <taxon>Betaproteobacteria</taxon>
        <taxon>Burkholderiales</taxon>
        <taxon>Alcaligenaceae</taxon>
        <taxon>Bordetella</taxon>
    </lineage>
</organism>
<dbReference type="Pfam" id="PF00072">
    <property type="entry name" value="Response_reg"/>
    <property type="match status" value="1"/>
</dbReference>
<dbReference type="EMBL" id="CP021109">
    <property type="protein sequence ID" value="ARP87964.1"/>
    <property type="molecule type" value="Genomic_DNA"/>
</dbReference>
<dbReference type="CDD" id="cd00383">
    <property type="entry name" value="trans_reg_C"/>
    <property type="match status" value="1"/>
</dbReference>
<dbReference type="GO" id="GO:0032993">
    <property type="term" value="C:protein-DNA complex"/>
    <property type="evidence" value="ECO:0007669"/>
    <property type="project" value="TreeGrafter"/>
</dbReference>
<keyword evidence="11" id="KW-1185">Reference proteome</keyword>
<feature type="domain" description="Response regulatory" evidence="8">
    <location>
        <begin position="2"/>
        <end position="116"/>
    </location>
</feature>
<keyword evidence="2" id="KW-0902">Two-component regulatory system</keyword>
<dbReference type="GO" id="GO:0006355">
    <property type="term" value="P:regulation of DNA-templated transcription"/>
    <property type="evidence" value="ECO:0007669"/>
    <property type="project" value="InterPro"/>
</dbReference>
<dbReference type="FunFam" id="3.40.50.2300:FF:000002">
    <property type="entry name" value="DNA-binding response regulator PhoP"/>
    <property type="match status" value="1"/>
</dbReference>
<reference evidence="10 11" key="1">
    <citation type="submission" date="2017-05" db="EMBL/GenBank/DDBJ databases">
        <title>Complete and WGS of Bordetella genogroups.</title>
        <authorList>
            <person name="Spilker T."/>
            <person name="LiPuma J."/>
        </authorList>
    </citation>
    <scope>NUCLEOTIDE SEQUENCE [LARGE SCALE GENOMIC DNA]</scope>
    <source>
        <strain evidence="10 11">AU17164</strain>
    </source>
</reference>
<dbReference type="InterPro" id="IPR011006">
    <property type="entry name" value="CheY-like_superfamily"/>
</dbReference>
<dbReference type="RefSeq" id="WP_086073179.1">
    <property type="nucleotide sequence ID" value="NZ_CP021109.1"/>
</dbReference>
<dbReference type="SMART" id="SM00862">
    <property type="entry name" value="Trans_reg_C"/>
    <property type="match status" value="1"/>
</dbReference>
<keyword evidence="3" id="KW-0805">Transcription regulation</keyword>
<gene>
    <name evidence="10" type="ORF">CAL13_18395</name>
</gene>
<dbReference type="SUPFAM" id="SSF52172">
    <property type="entry name" value="CheY-like"/>
    <property type="match status" value="1"/>
</dbReference>
<keyword evidence="1 6" id="KW-0597">Phosphoprotein</keyword>
<accession>A0A1W6Z495</accession>
<name>A0A1W6Z495_9BORD</name>
<protein>
    <submittedName>
        <fullName evidence="10">DNA-binding response regulator</fullName>
    </submittedName>
</protein>
<dbReference type="PANTHER" id="PTHR48111">
    <property type="entry name" value="REGULATOR OF RPOS"/>
    <property type="match status" value="1"/>
</dbReference>
<evidence type="ECO:0000256" key="7">
    <source>
        <dbReference type="PROSITE-ProRule" id="PRU01091"/>
    </source>
</evidence>
<dbReference type="PROSITE" id="PS50110">
    <property type="entry name" value="RESPONSE_REGULATORY"/>
    <property type="match status" value="1"/>
</dbReference>
<evidence type="ECO:0000256" key="2">
    <source>
        <dbReference type="ARBA" id="ARBA00023012"/>
    </source>
</evidence>
<evidence type="ECO:0000256" key="3">
    <source>
        <dbReference type="ARBA" id="ARBA00023015"/>
    </source>
</evidence>
<sequence>MRILLVEDNADLGDAIESKLRASGHSVEWVRDGETALRWIRLEAWDALVLDIMLPGKSGFDVIRELRASGVEAPVLVITARAEIEDKIDMLDLGADDYLVKPFDLRELEARLRALLRRPAGRTTSVAVHGNLTLDVAGRTAHIAGVPVTLGRREFRLLEILLDRIGSTVSKERLMSQLFDLEDVLPNALELLVSRLRRKIAGATVDIVTVRGVGYQARHHDDSPVSS</sequence>
<dbReference type="InterPro" id="IPR001789">
    <property type="entry name" value="Sig_transdc_resp-reg_receiver"/>
</dbReference>
<dbReference type="Proteomes" id="UP000194139">
    <property type="component" value="Chromosome"/>
</dbReference>
<evidence type="ECO:0000259" key="8">
    <source>
        <dbReference type="PROSITE" id="PS50110"/>
    </source>
</evidence>
<evidence type="ECO:0000256" key="5">
    <source>
        <dbReference type="ARBA" id="ARBA00023163"/>
    </source>
</evidence>
<dbReference type="AlphaFoldDB" id="A0A1W6Z495"/>
<evidence type="ECO:0000256" key="6">
    <source>
        <dbReference type="PROSITE-ProRule" id="PRU00169"/>
    </source>
</evidence>
<dbReference type="InterPro" id="IPR039420">
    <property type="entry name" value="WalR-like"/>
</dbReference>
<dbReference type="PANTHER" id="PTHR48111:SF67">
    <property type="entry name" value="TRANSCRIPTIONAL REGULATORY PROTEIN TCTD"/>
    <property type="match status" value="1"/>
</dbReference>
<dbReference type="InterPro" id="IPR001867">
    <property type="entry name" value="OmpR/PhoB-type_DNA-bd"/>
</dbReference>
<dbReference type="PROSITE" id="PS51755">
    <property type="entry name" value="OMPR_PHOB"/>
    <property type="match status" value="1"/>
</dbReference>
<dbReference type="Gene3D" id="1.10.10.10">
    <property type="entry name" value="Winged helix-like DNA-binding domain superfamily/Winged helix DNA-binding domain"/>
    <property type="match status" value="1"/>
</dbReference>
<dbReference type="GO" id="GO:0005829">
    <property type="term" value="C:cytosol"/>
    <property type="evidence" value="ECO:0007669"/>
    <property type="project" value="TreeGrafter"/>
</dbReference>
<evidence type="ECO:0000256" key="4">
    <source>
        <dbReference type="ARBA" id="ARBA00023125"/>
    </source>
</evidence>
<feature type="modified residue" description="4-aspartylphosphate" evidence="6">
    <location>
        <position position="51"/>
    </location>
</feature>
<dbReference type="SMART" id="SM00448">
    <property type="entry name" value="REC"/>
    <property type="match status" value="1"/>
</dbReference>
<dbReference type="Pfam" id="PF00486">
    <property type="entry name" value="Trans_reg_C"/>
    <property type="match status" value="1"/>
</dbReference>
<evidence type="ECO:0000256" key="1">
    <source>
        <dbReference type="ARBA" id="ARBA00022553"/>
    </source>
</evidence>
<dbReference type="Gene3D" id="3.40.50.2300">
    <property type="match status" value="1"/>
</dbReference>
<feature type="DNA-binding region" description="OmpR/PhoB-type" evidence="7">
    <location>
        <begin position="124"/>
        <end position="219"/>
    </location>
</feature>
<proteinExistence type="predicted"/>